<dbReference type="OrthoDB" id="10266989at2759"/>
<name>A0A8J5XL88_DIALT</name>
<keyword evidence="1" id="KW-0812">Transmembrane</keyword>
<reference evidence="2" key="1">
    <citation type="submission" date="2021-05" db="EMBL/GenBank/DDBJ databases">
        <title>The genome of the haptophyte Pavlova lutheri (Diacronema luteri, Pavlovales) - a model for lipid biosynthesis in eukaryotic algae.</title>
        <authorList>
            <person name="Hulatt C.J."/>
            <person name="Posewitz M.C."/>
        </authorList>
    </citation>
    <scope>NUCLEOTIDE SEQUENCE</scope>
    <source>
        <strain evidence="2">NIVA-4/92</strain>
    </source>
</reference>
<dbReference type="Pfam" id="PF04342">
    <property type="entry name" value="DMT_6"/>
    <property type="match status" value="1"/>
</dbReference>
<evidence type="ECO:0000313" key="2">
    <source>
        <dbReference type="EMBL" id="KAG8466291.1"/>
    </source>
</evidence>
<sequence length="153" mass="16364">MDAKAPPVDLGWSAAATALLCGSSVAMITAWYLHLKFESWSVPVAIFLSWLIAGAEYCLQVPANRIGAARAHLSPAQLRAIAEAATLISFLVFQRYVLNVHTLWNHIVGFAMVFAGVCFVLFGPLNTPVFPQGASGGVALVELEDVYTSATRA</sequence>
<comment type="caution">
    <text evidence="2">The sequence shown here is derived from an EMBL/GenBank/DDBJ whole genome shotgun (WGS) entry which is preliminary data.</text>
</comment>
<keyword evidence="1" id="KW-0472">Membrane</keyword>
<dbReference type="PANTHER" id="PTHR38482:SF1">
    <property type="entry name" value="DMT FAMILY PROTEIN"/>
    <property type="match status" value="1"/>
</dbReference>
<evidence type="ECO:0000256" key="1">
    <source>
        <dbReference type="SAM" id="Phobius"/>
    </source>
</evidence>
<dbReference type="EMBL" id="JAGTXO010000008">
    <property type="protein sequence ID" value="KAG8466291.1"/>
    <property type="molecule type" value="Genomic_DNA"/>
</dbReference>
<dbReference type="PANTHER" id="PTHR38482">
    <property type="entry name" value="DMT FAMILY PROTEIN"/>
    <property type="match status" value="1"/>
</dbReference>
<feature type="transmembrane region" description="Helical" evidence="1">
    <location>
        <begin position="40"/>
        <end position="59"/>
    </location>
</feature>
<protein>
    <submittedName>
        <fullName evidence="2">Uncharacterized protein</fullName>
    </submittedName>
</protein>
<keyword evidence="1" id="KW-1133">Transmembrane helix</keyword>
<dbReference type="Proteomes" id="UP000751190">
    <property type="component" value="Unassembled WGS sequence"/>
</dbReference>
<accession>A0A8J5XL88</accession>
<proteinExistence type="predicted"/>
<evidence type="ECO:0000313" key="3">
    <source>
        <dbReference type="Proteomes" id="UP000751190"/>
    </source>
</evidence>
<gene>
    <name evidence="2" type="ORF">KFE25_002047</name>
</gene>
<dbReference type="InterPro" id="IPR007437">
    <property type="entry name" value="DUF486"/>
</dbReference>
<dbReference type="AlphaFoldDB" id="A0A8J5XL88"/>
<organism evidence="2 3">
    <name type="scientific">Diacronema lutheri</name>
    <name type="common">Unicellular marine alga</name>
    <name type="synonym">Monochrysis lutheri</name>
    <dbReference type="NCBI Taxonomy" id="2081491"/>
    <lineage>
        <taxon>Eukaryota</taxon>
        <taxon>Haptista</taxon>
        <taxon>Haptophyta</taxon>
        <taxon>Pavlovophyceae</taxon>
        <taxon>Pavlovales</taxon>
        <taxon>Pavlovaceae</taxon>
        <taxon>Diacronema</taxon>
    </lineage>
</organism>
<keyword evidence="3" id="KW-1185">Reference proteome</keyword>
<dbReference type="OMA" id="FVEYCFQ"/>
<feature type="transmembrane region" description="Helical" evidence="1">
    <location>
        <begin position="12"/>
        <end position="34"/>
    </location>
</feature>
<feature type="transmembrane region" description="Helical" evidence="1">
    <location>
        <begin position="80"/>
        <end position="97"/>
    </location>
</feature>
<feature type="transmembrane region" description="Helical" evidence="1">
    <location>
        <begin position="103"/>
        <end position="122"/>
    </location>
</feature>